<accession>F8AJ99</accession>
<dbReference type="PANTHER" id="PTHR43546:SF4">
    <property type="entry name" value="UPF0282 PROTEIN MJ1629"/>
    <property type="match status" value="1"/>
</dbReference>
<dbReference type="InterPro" id="IPR014426">
    <property type="entry name" value="UPF0282_hydrls"/>
</dbReference>
<sequence>MKIVPLASESLGVRSLVTYVKAGGLGILIDPGAALGPKRYSLPPAKAEFDALRRARELIQAYAREATIITISHYHYDHHTPFFEGIYESSSAKIAKELYAGKLVFTKHPTENINNSQRKRAREFLRNVEPIARKVEFSDGKSFDLEGVTLEFSQPVPHGREGSKLGFIVMVMVDDGKRRIVHASDSQLINEAAVKWIIEKNPDLLIAGGPPTYLSYRVGNVRELALRNINRIIKETNAELVIDHHVVRDKNHQAFFEALDKKPKTFAEFLGREEAPLEAYRRELHKMERGEEQEIPEGILKFIKELRGEGHAGRVQGT</sequence>
<comment type="similarity">
    <text evidence="1">Belongs to the UPF0282 family.</text>
</comment>
<protein>
    <recommendedName>
        <fullName evidence="1">UPF0282 protein PYCH_08550</fullName>
    </recommendedName>
</protein>
<dbReference type="STRING" id="529709.PYCH_08550"/>
<dbReference type="KEGG" id="pya:PYCH_08550"/>
<keyword evidence="3" id="KW-1185">Reference proteome</keyword>
<dbReference type="PANTHER" id="PTHR43546">
    <property type="entry name" value="UPF0173 METAL-DEPENDENT HYDROLASE MJ1163-RELATED"/>
    <property type="match status" value="1"/>
</dbReference>
<dbReference type="HOGENOM" id="CLU_079268_0_0_2"/>
<dbReference type="InterPro" id="IPR036866">
    <property type="entry name" value="RibonucZ/Hydroxyglut_hydro"/>
</dbReference>
<dbReference type="Gene3D" id="3.60.15.10">
    <property type="entry name" value="Ribonuclease Z/Hydroxyacylglutathione hydrolase-like"/>
    <property type="match status" value="1"/>
</dbReference>
<dbReference type="InterPro" id="IPR050114">
    <property type="entry name" value="UPF0173_UPF0282_UlaG_hydrolase"/>
</dbReference>
<reference evidence="2 3" key="1">
    <citation type="journal article" date="2011" name="J. Bacteriol.">
        <title>Complete genome sequence of the obligate piezophilic hyperthermophilic archaeon Pyrococcus yayanosii CH1.</title>
        <authorList>
            <person name="Jun X."/>
            <person name="Lupeng L."/>
            <person name="Minjuan X."/>
            <person name="Oger P."/>
            <person name="Fengping W."/>
            <person name="Jebbar M."/>
            <person name="Xiang X."/>
        </authorList>
    </citation>
    <scope>NUCLEOTIDE SEQUENCE [LARGE SCALE GENOMIC DNA]</scope>
    <source>
        <strain evidence="3">CH1 / JCM 16557</strain>
    </source>
</reference>
<dbReference type="GeneID" id="10837430"/>
<dbReference type="Proteomes" id="UP000008386">
    <property type="component" value="Chromosome"/>
</dbReference>
<dbReference type="PIRSF" id="PIRSF004944">
    <property type="entry name" value="UCP004944_hydrls"/>
    <property type="match status" value="1"/>
</dbReference>
<proteinExistence type="inferred from homology"/>
<dbReference type="RefSeq" id="WP_013905597.1">
    <property type="nucleotide sequence ID" value="NC_015680.1"/>
</dbReference>
<dbReference type="eggNOG" id="arCOG00969">
    <property type="taxonomic scope" value="Archaea"/>
</dbReference>
<name>F8AJ99_PYRYC</name>
<gene>
    <name evidence="2" type="ordered locus">PYCH_08550</name>
</gene>
<dbReference type="HAMAP" id="MF_01406">
    <property type="entry name" value="UPF0282"/>
    <property type="match status" value="1"/>
</dbReference>
<dbReference type="SUPFAM" id="SSF56281">
    <property type="entry name" value="Metallo-hydrolase/oxidoreductase"/>
    <property type="match status" value="1"/>
</dbReference>
<dbReference type="EMBL" id="CP002779">
    <property type="protein sequence ID" value="AEH24540.1"/>
    <property type="molecule type" value="Genomic_DNA"/>
</dbReference>
<dbReference type="NCBIfam" id="NF003290">
    <property type="entry name" value="PRK04286.1-6"/>
    <property type="match status" value="1"/>
</dbReference>
<dbReference type="AlphaFoldDB" id="F8AJ99"/>
<evidence type="ECO:0000313" key="3">
    <source>
        <dbReference type="Proteomes" id="UP000008386"/>
    </source>
</evidence>
<evidence type="ECO:0000313" key="2">
    <source>
        <dbReference type="EMBL" id="AEH24540.1"/>
    </source>
</evidence>
<evidence type="ECO:0000256" key="1">
    <source>
        <dbReference type="HAMAP-Rule" id="MF_01406"/>
    </source>
</evidence>
<organism evidence="2 3">
    <name type="scientific">Pyrococcus yayanosii (strain CH1 / JCM 16557)</name>
    <dbReference type="NCBI Taxonomy" id="529709"/>
    <lineage>
        <taxon>Archaea</taxon>
        <taxon>Methanobacteriati</taxon>
        <taxon>Methanobacteriota</taxon>
        <taxon>Thermococci</taxon>
        <taxon>Thermococcales</taxon>
        <taxon>Thermococcaceae</taxon>
        <taxon>Pyrococcus</taxon>
    </lineage>
</organism>
<dbReference type="OrthoDB" id="21331at2157"/>